<proteinExistence type="predicted"/>
<gene>
    <name evidence="1" type="ORF">L2E82_11688</name>
</gene>
<evidence type="ECO:0000313" key="1">
    <source>
        <dbReference type="EMBL" id="KAI3781668.1"/>
    </source>
</evidence>
<evidence type="ECO:0000313" key="2">
    <source>
        <dbReference type="Proteomes" id="UP001055811"/>
    </source>
</evidence>
<sequence length="67" mass="7812">MFISLHPLRSRYLSSTLTLKTVSTISDLDIFLPIRWPHCPFLTHTLIRLQYTSKSLYTTISNFHSSN</sequence>
<organism evidence="1 2">
    <name type="scientific">Cichorium intybus</name>
    <name type="common">Chicory</name>
    <dbReference type="NCBI Taxonomy" id="13427"/>
    <lineage>
        <taxon>Eukaryota</taxon>
        <taxon>Viridiplantae</taxon>
        <taxon>Streptophyta</taxon>
        <taxon>Embryophyta</taxon>
        <taxon>Tracheophyta</taxon>
        <taxon>Spermatophyta</taxon>
        <taxon>Magnoliopsida</taxon>
        <taxon>eudicotyledons</taxon>
        <taxon>Gunneridae</taxon>
        <taxon>Pentapetalae</taxon>
        <taxon>asterids</taxon>
        <taxon>campanulids</taxon>
        <taxon>Asterales</taxon>
        <taxon>Asteraceae</taxon>
        <taxon>Cichorioideae</taxon>
        <taxon>Cichorieae</taxon>
        <taxon>Cichoriinae</taxon>
        <taxon>Cichorium</taxon>
    </lineage>
</organism>
<dbReference type="EMBL" id="CM042010">
    <property type="protein sequence ID" value="KAI3781668.1"/>
    <property type="molecule type" value="Genomic_DNA"/>
</dbReference>
<name>A0ACB9GF48_CICIN</name>
<reference evidence="1 2" key="2">
    <citation type="journal article" date="2022" name="Mol. Ecol. Resour.">
        <title>The genomes of chicory, endive, great burdock and yacon provide insights into Asteraceae paleo-polyploidization history and plant inulin production.</title>
        <authorList>
            <person name="Fan W."/>
            <person name="Wang S."/>
            <person name="Wang H."/>
            <person name="Wang A."/>
            <person name="Jiang F."/>
            <person name="Liu H."/>
            <person name="Zhao H."/>
            <person name="Xu D."/>
            <person name="Zhang Y."/>
        </authorList>
    </citation>
    <scope>NUCLEOTIDE SEQUENCE [LARGE SCALE GENOMIC DNA]</scope>
    <source>
        <strain evidence="2">cv. Punajuju</strain>
        <tissue evidence="1">Leaves</tissue>
    </source>
</reference>
<reference evidence="2" key="1">
    <citation type="journal article" date="2022" name="Mol. Ecol. Resour.">
        <title>The genomes of chicory, endive, great burdock and yacon provide insights into Asteraceae palaeo-polyploidization history and plant inulin production.</title>
        <authorList>
            <person name="Fan W."/>
            <person name="Wang S."/>
            <person name="Wang H."/>
            <person name="Wang A."/>
            <person name="Jiang F."/>
            <person name="Liu H."/>
            <person name="Zhao H."/>
            <person name="Xu D."/>
            <person name="Zhang Y."/>
        </authorList>
    </citation>
    <scope>NUCLEOTIDE SEQUENCE [LARGE SCALE GENOMIC DNA]</scope>
    <source>
        <strain evidence="2">cv. Punajuju</strain>
    </source>
</reference>
<keyword evidence="2" id="KW-1185">Reference proteome</keyword>
<dbReference type="Proteomes" id="UP001055811">
    <property type="component" value="Linkage Group LG02"/>
</dbReference>
<comment type="caution">
    <text evidence="1">The sequence shown here is derived from an EMBL/GenBank/DDBJ whole genome shotgun (WGS) entry which is preliminary data.</text>
</comment>
<accession>A0ACB9GF48</accession>
<protein>
    <submittedName>
        <fullName evidence="1">Uncharacterized protein</fullName>
    </submittedName>
</protein>